<sequence>MSKSRKREAESVIFKRSAYKHHEKLLKLAQFFWSQKTGKFLSLLQWRSGVKHVGKCTVLSSDQT</sequence>
<name>A0A0E9THE0_ANGAN</name>
<proteinExistence type="predicted"/>
<reference evidence="1" key="2">
    <citation type="journal article" date="2015" name="Fish Shellfish Immunol.">
        <title>Early steps in the European eel (Anguilla anguilla)-Vibrio vulnificus interaction in the gills: Role of the RtxA13 toxin.</title>
        <authorList>
            <person name="Callol A."/>
            <person name="Pajuelo D."/>
            <person name="Ebbesson L."/>
            <person name="Teles M."/>
            <person name="MacKenzie S."/>
            <person name="Amaro C."/>
        </authorList>
    </citation>
    <scope>NUCLEOTIDE SEQUENCE</scope>
</reference>
<dbReference type="AlphaFoldDB" id="A0A0E9THE0"/>
<dbReference type="EMBL" id="GBXM01055725">
    <property type="protein sequence ID" value="JAH52852.1"/>
    <property type="molecule type" value="Transcribed_RNA"/>
</dbReference>
<accession>A0A0E9THE0</accession>
<organism evidence="1">
    <name type="scientific">Anguilla anguilla</name>
    <name type="common">European freshwater eel</name>
    <name type="synonym">Muraena anguilla</name>
    <dbReference type="NCBI Taxonomy" id="7936"/>
    <lineage>
        <taxon>Eukaryota</taxon>
        <taxon>Metazoa</taxon>
        <taxon>Chordata</taxon>
        <taxon>Craniata</taxon>
        <taxon>Vertebrata</taxon>
        <taxon>Euteleostomi</taxon>
        <taxon>Actinopterygii</taxon>
        <taxon>Neopterygii</taxon>
        <taxon>Teleostei</taxon>
        <taxon>Anguilliformes</taxon>
        <taxon>Anguillidae</taxon>
        <taxon>Anguilla</taxon>
    </lineage>
</organism>
<reference evidence="1" key="1">
    <citation type="submission" date="2014-11" db="EMBL/GenBank/DDBJ databases">
        <authorList>
            <person name="Amaro Gonzalez C."/>
        </authorList>
    </citation>
    <scope>NUCLEOTIDE SEQUENCE</scope>
</reference>
<evidence type="ECO:0000313" key="1">
    <source>
        <dbReference type="EMBL" id="JAH52852.1"/>
    </source>
</evidence>
<protein>
    <submittedName>
        <fullName evidence="1">Uncharacterized protein</fullName>
    </submittedName>
</protein>